<feature type="domain" description="DUF5641" evidence="1">
    <location>
        <begin position="281"/>
        <end position="343"/>
    </location>
</feature>
<dbReference type="Pfam" id="PF18701">
    <property type="entry name" value="DUF5641"/>
    <property type="match status" value="1"/>
</dbReference>
<name>A0A1X7UAA3_AMPQE</name>
<organism evidence="2">
    <name type="scientific">Amphimedon queenslandica</name>
    <name type="common">Sponge</name>
    <dbReference type="NCBI Taxonomy" id="400682"/>
    <lineage>
        <taxon>Eukaryota</taxon>
        <taxon>Metazoa</taxon>
        <taxon>Porifera</taxon>
        <taxon>Demospongiae</taxon>
        <taxon>Heteroscleromorpha</taxon>
        <taxon>Haplosclerida</taxon>
        <taxon>Niphatidae</taxon>
        <taxon>Amphimedon</taxon>
    </lineage>
</organism>
<reference evidence="2" key="1">
    <citation type="submission" date="2017-05" db="UniProtKB">
        <authorList>
            <consortium name="EnsemblMetazoa"/>
        </authorList>
    </citation>
    <scope>IDENTIFICATION</scope>
</reference>
<dbReference type="OrthoDB" id="8038274at2759"/>
<proteinExistence type="predicted"/>
<dbReference type="Gene3D" id="3.30.420.10">
    <property type="entry name" value="Ribonuclease H-like superfamily/Ribonuclease H"/>
    <property type="match status" value="1"/>
</dbReference>
<accession>A0A1X7UAA3</accession>
<dbReference type="InterPro" id="IPR040676">
    <property type="entry name" value="DUF5641"/>
</dbReference>
<dbReference type="InterPro" id="IPR036397">
    <property type="entry name" value="RNaseH_sf"/>
</dbReference>
<dbReference type="InParanoid" id="A0A1X7UAA3"/>
<dbReference type="EnsemblMetazoa" id="Aqu2.1.24685_001">
    <property type="protein sequence ID" value="Aqu2.1.24685_001"/>
    <property type="gene ID" value="Aqu2.1.24685"/>
</dbReference>
<protein>
    <recommendedName>
        <fullName evidence="1">DUF5641 domain-containing protein</fullName>
    </recommendedName>
</protein>
<dbReference type="AlphaFoldDB" id="A0A1X7UAA3"/>
<sequence>MVSVVSRIFDPIGIASTVTIQAKAVGSIATFKAYPQCGEDRHKATFSICYSDSEVVLYWIMGENRDWKPFAQNQVREIRSLAPVASWRHCPGEENSADLATRGVSDKELKKTWWLLWSSMNSSLEKLCRVTEFVLRFIDSIKRSNIEHNLENYSLKAEYMWVVECQKAEGDIQCARTFTSPQLFERGFPTKVISDNTKTFKGAAVILQKIVKHPHVSRYFSDLNAIWAFNVAKAPWWGGIFERLIQFVKLCLKTIRRAKLTHEELLTLQRDVHRFHNQGSTGPNIAVGDVVVIHNEDCKRGFWNLGRIKELIPGSDGHNCAVVVVSNGKGKTMLLKRPVQRLFPYEVRNVSSTEVTSTEPRVTGGSDAKIMSLPKLSLVQRSIL</sequence>
<dbReference type="PANTHER" id="PTHR47331:SF5">
    <property type="entry name" value="RIBONUCLEASE H"/>
    <property type="match status" value="1"/>
</dbReference>
<evidence type="ECO:0000313" key="2">
    <source>
        <dbReference type="EnsemblMetazoa" id="Aqu2.1.24685_001"/>
    </source>
</evidence>
<dbReference type="GO" id="GO:0003676">
    <property type="term" value="F:nucleic acid binding"/>
    <property type="evidence" value="ECO:0007669"/>
    <property type="project" value="InterPro"/>
</dbReference>
<evidence type="ECO:0000259" key="1">
    <source>
        <dbReference type="Pfam" id="PF18701"/>
    </source>
</evidence>
<dbReference type="PANTHER" id="PTHR47331">
    <property type="entry name" value="PHD-TYPE DOMAIN-CONTAINING PROTEIN"/>
    <property type="match status" value="1"/>
</dbReference>